<sequence>MGLVQSERTKYKHFNAQWVTEPCNGKELKGLNLHQDLSSHPVDADLIQSLHLAKAIVAQPLAIQKVLLCNHSVAINSFSITHAKTCTVGEPGPYSDRPLAVEKTNSKYYLNIVTKSLSQHLNLRVQELTEEGGGQTR</sequence>
<organism evidence="1 2">
    <name type="scientific">Anas platyrhynchos</name>
    <name type="common">Mallard</name>
    <name type="synonym">Anas boschas</name>
    <dbReference type="NCBI Taxonomy" id="8839"/>
    <lineage>
        <taxon>Eukaryota</taxon>
        <taxon>Metazoa</taxon>
        <taxon>Chordata</taxon>
        <taxon>Craniata</taxon>
        <taxon>Vertebrata</taxon>
        <taxon>Euteleostomi</taxon>
        <taxon>Archelosauria</taxon>
        <taxon>Archosauria</taxon>
        <taxon>Dinosauria</taxon>
        <taxon>Saurischia</taxon>
        <taxon>Theropoda</taxon>
        <taxon>Coelurosauria</taxon>
        <taxon>Aves</taxon>
        <taxon>Neognathae</taxon>
        <taxon>Galloanserae</taxon>
        <taxon>Anseriformes</taxon>
        <taxon>Anatidae</taxon>
        <taxon>Anatinae</taxon>
        <taxon>Anas</taxon>
    </lineage>
</organism>
<name>R0JJD4_ANAPL</name>
<accession>R0JJD4</accession>
<evidence type="ECO:0000313" key="1">
    <source>
        <dbReference type="EMBL" id="EOA97355.1"/>
    </source>
</evidence>
<evidence type="ECO:0000313" key="2">
    <source>
        <dbReference type="Proteomes" id="UP000296049"/>
    </source>
</evidence>
<reference evidence="2" key="1">
    <citation type="journal article" date="2013" name="Nat. Genet.">
        <title>The duck genome and transcriptome provide insight into an avian influenza virus reservoir species.</title>
        <authorList>
            <person name="Huang Y."/>
            <person name="Li Y."/>
            <person name="Burt D.W."/>
            <person name="Chen H."/>
            <person name="Zhang Y."/>
            <person name="Qian W."/>
            <person name="Kim H."/>
            <person name="Gan S."/>
            <person name="Zhao Y."/>
            <person name="Li J."/>
            <person name="Yi K."/>
            <person name="Feng H."/>
            <person name="Zhu P."/>
            <person name="Li B."/>
            <person name="Liu Q."/>
            <person name="Fairley S."/>
            <person name="Magor K.E."/>
            <person name="Du Z."/>
            <person name="Hu X."/>
            <person name="Goodman L."/>
            <person name="Tafer H."/>
            <person name="Vignal A."/>
            <person name="Lee T."/>
            <person name="Kim K.W."/>
            <person name="Sheng Z."/>
            <person name="An Y."/>
            <person name="Searle S."/>
            <person name="Herrero J."/>
            <person name="Groenen M.A."/>
            <person name="Crooijmans R.P."/>
            <person name="Faraut T."/>
            <person name="Cai Q."/>
            <person name="Webster R.G."/>
            <person name="Aldridge J.R."/>
            <person name="Warren W.C."/>
            <person name="Bartschat S."/>
            <person name="Kehr S."/>
            <person name="Marz M."/>
            <person name="Stadler P.F."/>
            <person name="Smith J."/>
            <person name="Kraus R.H."/>
            <person name="Zhao Y."/>
            <person name="Ren L."/>
            <person name="Fei J."/>
            <person name="Morisson M."/>
            <person name="Kaiser P."/>
            <person name="Griffin D.K."/>
            <person name="Rao M."/>
            <person name="Pitel F."/>
            <person name="Wang J."/>
            <person name="Li N."/>
        </authorList>
    </citation>
    <scope>NUCLEOTIDE SEQUENCE [LARGE SCALE GENOMIC DNA]</scope>
</reference>
<proteinExistence type="predicted"/>
<dbReference type="EMBL" id="KB743713">
    <property type="protein sequence ID" value="EOA97355.1"/>
    <property type="molecule type" value="Genomic_DNA"/>
</dbReference>
<keyword evidence="2" id="KW-1185">Reference proteome</keyword>
<dbReference type="Proteomes" id="UP000296049">
    <property type="component" value="Unassembled WGS sequence"/>
</dbReference>
<gene>
    <name evidence="1" type="ORF">Anapl_03828</name>
</gene>
<dbReference type="AlphaFoldDB" id="R0JJD4"/>
<protein>
    <submittedName>
        <fullName evidence="1">Uncharacterized protein</fullName>
    </submittedName>
</protein>